<dbReference type="EMBL" id="AGUE01000236">
    <property type="protein sequence ID" value="EHK96603.1"/>
    <property type="molecule type" value="Genomic_DNA"/>
</dbReference>
<dbReference type="HOGENOM" id="CLU_113831_1_0_1"/>
<dbReference type="AlphaFoldDB" id="H0EXZ9"/>
<reference evidence="2 3" key="1">
    <citation type="journal article" date="2012" name="Eukaryot. Cell">
        <title>Genome sequence of the fungus Glarea lozoyensis: the first genome sequence of a species from the Helotiaceae family.</title>
        <authorList>
            <person name="Youssar L."/>
            <person name="Gruening B.A."/>
            <person name="Erxleben A."/>
            <person name="Guenther S."/>
            <person name="Huettel W."/>
        </authorList>
    </citation>
    <scope>NUCLEOTIDE SEQUENCE [LARGE SCALE GENOMIC DNA]</scope>
    <source>
        <strain evidence="3">ATCC 74030 / MF5533</strain>
    </source>
</reference>
<keyword evidence="1" id="KW-0732">Signal</keyword>
<keyword evidence="3" id="KW-1185">Reference proteome</keyword>
<protein>
    <submittedName>
        <fullName evidence="2">Uncharacterized protein</fullName>
    </submittedName>
</protein>
<dbReference type="InParanoid" id="H0EXZ9"/>
<feature type="chain" id="PRO_5003532265" evidence="1">
    <location>
        <begin position="18"/>
        <end position="153"/>
    </location>
</feature>
<organism evidence="2 3">
    <name type="scientific">Glarea lozoyensis (strain ATCC 74030 / MF5533)</name>
    <dbReference type="NCBI Taxonomy" id="1104152"/>
    <lineage>
        <taxon>Eukaryota</taxon>
        <taxon>Fungi</taxon>
        <taxon>Dikarya</taxon>
        <taxon>Ascomycota</taxon>
        <taxon>Pezizomycotina</taxon>
        <taxon>Leotiomycetes</taxon>
        <taxon>Helotiales</taxon>
        <taxon>Helotiaceae</taxon>
        <taxon>Glarea</taxon>
    </lineage>
</organism>
<comment type="caution">
    <text evidence="2">The sequence shown here is derived from an EMBL/GenBank/DDBJ whole genome shotgun (WGS) entry which is preliminary data.</text>
</comment>
<proteinExistence type="predicted"/>
<dbReference type="Proteomes" id="UP000005446">
    <property type="component" value="Unassembled WGS sequence"/>
</dbReference>
<gene>
    <name evidence="2" type="ORF">M7I_7694</name>
</gene>
<accession>H0EXZ9</accession>
<evidence type="ECO:0000313" key="3">
    <source>
        <dbReference type="Proteomes" id="UP000005446"/>
    </source>
</evidence>
<dbReference type="OrthoDB" id="3508922at2759"/>
<evidence type="ECO:0000256" key="1">
    <source>
        <dbReference type="SAM" id="SignalP"/>
    </source>
</evidence>
<name>H0EXZ9_GLAL7</name>
<evidence type="ECO:0000313" key="2">
    <source>
        <dbReference type="EMBL" id="EHK96603.1"/>
    </source>
</evidence>
<feature type="signal peptide" evidence="1">
    <location>
        <begin position="1"/>
        <end position="17"/>
    </location>
</feature>
<sequence length="153" mass="16004">MLFNIALISSLAAAVIAAPAPVPQTTNNPTYSWDVTGWSAGCARAGCYYGKLPHLPSPAPAHGTNPTVPAFSAYCSGSENGFGLGGDYRACNIFDDLPANRGVVAKLLPAPTGSGAHIQVSLQWTDLEQATYNQFVAPLQSFKITPTEFFGVA</sequence>